<sequence length="138" mass="15804">MDDRQYKDTQAIEQLLSSFAWHADRGEGEMLSQLFLPDGVLFVGGQEHRGRKPIADDCCLRAAAPQRKTRHVWSNLRIVSADENHMVTTAIQLTYEQPGADQPTQLRINDMFDEFAKDADGAWRFSQRTIRRELALTL</sequence>
<dbReference type="Gene3D" id="3.10.450.50">
    <property type="match status" value="1"/>
</dbReference>
<protein>
    <submittedName>
        <fullName evidence="2">Nuclear transport factor 2 family protein</fullName>
    </submittedName>
</protein>
<organism evidence="2 3">
    <name type="scientific">Polaromonas aquatica</name>
    <dbReference type="NCBI Taxonomy" id="332657"/>
    <lineage>
        <taxon>Bacteria</taxon>
        <taxon>Pseudomonadati</taxon>
        <taxon>Pseudomonadota</taxon>
        <taxon>Betaproteobacteria</taxon>
        <taxon>Burkholderiales</taxon>
        <taxon>Comamonadaceae</taxon>
        <taxon>Polaromonas</taxon>
    </lineage>
</organism>
<evidence type="ECO:0000313" key="2">
    <source>
        <dbReference type="EMBL" id="MFC6283445.1"/>
    </source>
</evidence>
<dbReference type="RefSeq" id="WP_371438071.1">
    <property type="nucleotide sequence ID" value="NZ_JBHSRS010000083.1"/>
</dbReference>
<dbReference type="Pfam" id="PF13577">
    <property type="entry name" value="SnoaL_4"/>
    <property type="match status" value="1"/>
</dbReference>
<reference evidence="3" key="1">
    <citation type="journal article" date="2019" name="Int. J. Syst. Evol. Microbiol.">
        <title>The Global Catalogue of Microorganisms (GCM) 10K type strain sequencing project: providing services to taxonomists for standard genome sequencing and annotation.</title>
        <authorList>
            <consortium name="The Broad Institute Genomics Platform"/>
            <consortium name="The Broad Institute Genome Sequencing Center for Infectious Disease"/>
            <person name="Wu L."/>
            <person name="Ma J."/>
        </authorList>
    </citation>
    <scope>NUCLEOTIDE SEQUENCE [LARGE SCALE GENOMIC DNA]</scope>
    <source>
        <strain evidence="3">CCUG 39402</strain>
    </source>
</reference>
<feature type="domain" description="SnoaL-like" evidence="1">
    <location>
        <begin position="7"/>
        <end position="129"/>
    </location>
</feature>
<dbReference type="Proteomes" id="UP001596270">
    <property type="component" value="Unassembled WGS sequence"/>
</dbReference>
<name>A0ABW1U2U7_9BURK</name>
<evidence type="ECO:0000259" key="1">
    <source>
        <dbReference type="Pfam" id="PF13577"/>
    </source>
</evidence>
<evidence type="ECO:0000313" key="3">
    <source>
        <dbReference type="Proteomes" id="UP001596270"/>
    </source>
</evidence>
<comment type="caution">
    <text evidence="2">The sequence shown here is derived from an EMBL/GenBank/DDBJ whole genome shotgun (WGS) entry which is preliminary data.</text>
</comment>
<dbReference type="EMBL" id="JBHSRS010000083">
    <property type="protein sequence ID" value="MFC6283445.1"/>
    <property type="molecule type" value="Genomic_DNA"/>
</dbReference>
<dbReference type="SUPFAM" id="SSF54427">
    <property type="entry name" value="NTF2-like"/>
    <property type="match status" value="1"/>
</dbReference>
<gene>
    <name evidence="2" type="ORF">ACFQND_19635</name>
</gene>
<dbReference type="InterPro" id="IPR032710">
    <property type="entry name" value="NTF2-like_dom_sf"/>
</dbReference>
<keyword evidence="3" id="KW-1185">Reference proteome</keyword>
<accession>A0ABW1U2U7</accession>
<proteinExistence type="predicted"/>
<dbReference type="InterPro" id="IPR037401">
    <property type="entry name" value="SnoaL-like"/>
</dbReference>